<keyword evidence="3" id="KW-1185">Reference proteome</keyword>
<dbReference type="GeneID" id="36623287"/>
<evidence type="ECO:0000313" key="2">
    <source>
        <dbReference type="EMBL" id="PTB56608.1"/>
    </source>
</evidence>
<dbReference type="Proteomes" id="UP000241690">
    <property type="component" value="Unassembled WGS sequence"/>
</dbReference>
<proteinExistence type="predicted"/>
<gene>
    <name evidence="2" type="ORF">M431DRAFT_382536</name>
</gene>
<dbReference type="AlphaFoldDB" id="A0A2T4AI83"/>
<accession>A0A2T4AI83</accession>
<reference evidence="2 3" key="1">
    <citation type="submission" date="2016-07" db="EMBL/GenBank/DDBJ databases">
        <title>Multiple horizontal gene transfer events from other fungi enriched the ability of initially mycotrophic Trichoderma (Ascomycota) to feed on dead plant biomass.</title>
        <authorList>
            <consortium name="DOE Joint Genome Institute"/>
            <person name="Aerts A."/>
            <person name="Atanasova L."/>
            <person name="Chenthamara K."/>
            <person name="Zhang J."/>
            <person name="Grujic M."/>
            <person name="Henrissat B."/>
            <person name="Kuo A."/>
            <person name="Salamov A."/>
            <person name="Lipzen A."/>
            <person name="Labutti K."/>
            <person name="Barry K."/>
            <person name="Miao Y."/>
            <person name="Rahimi M.J."/>
            <person name="Shen Q."/>
            <person name="Grigoriev I.V."/>
            <person name="Kubicek C.P."/>
            <person name="Druzhinina I.S."/>
        </authorList>
    </citation>
    <scope>NUCLEOTIDE SEQUENCE [LARGE SCALE GENOMIC DNA]</scope>
    <source>
        <strain evidence="2 3">CBS 226.95</strain>
    </source>
</reference>
<feature type="region of interest" description="Disordered" evidence="1">
    <location>
        <begin position="1"/>
        <end position="25"/>
    </location>
</feature>
<evidence type="ECO:0000313" key="3">
    <source>
        <dbReference type="Proteomes" id="UP000241690"/>
    </source>
</evidence>
<evidence type="ECO:0000256" key="1">
    <source>
        <dbReference type="SAM" id="MobiDB-lite"/>
    </source>
</evidence>
<name>A0A2T4AI83_TRIHA</name>
<dbReference type="EMBL" id="KZ679678">
    <property type="protein sequence ID" value="PTB56608.1"/>
    <property type="molecule type" value="Genomic_DNA"/>
</dbReference>
<dbReference type="RefSeq" id="XP_024776285.1">
    <property type="nucleotide sequence ID" value="XM_024914721.1"/>
</dbReference>
<protein>
    <submittedName>
        <fullName evidence="2">Uncharacterized protein</fullName>
    </submittedName>
</protein>
<organism evidence="2 3">
    <name type="scientific">Trichoderma harzianum CBS 226.95</name>
    <dbReference type="NCBI Taxonomy" id="983964"/>
    <lineage>
        <taxon>Eukaryota</taxon>
        <taxon>Fungi</taxon>
        <taxon>Dikarya</taxon>
        <taxon>Ascomycota</taxon>
        <taxon>Pezizomycotina</taxon>
        <taxon>Sordariomycetes</taxon>
        <taxon>Hypocreomycetidae</taxon>
        <taxon>Hypocreales</taxon>
        <taxon>Hypocreaceae</taxon>
        <taxon>Trichoderma</taxon>
    </lineage>
</organism>
<sequence>MGDDGSKTAWGGGVSEKDSTSQRMPVMLGGNCQFRGSVSRCQSLKSSAEAATGRCKHQAQRLTATERGTSRYRSCSTGTASALIAPGSARVPRAKSLYPPVPVRFEGRVSMAAKPKTKPTVGAACGASEPGAGKLGGSLALSDLSLDCY</sequence>